<protein>
    <submittedName>
        <fullName evidence="1">Uncharacterized protein</fullName>
    </submittedName>
</protein>
<reference evidence="1 2" key="1">
    <citation type="journal article" date="2021" name="Commun. Biol.">
        <title>The genome of Shorea leprosula (Dipterocarpaceae) highlights the ecological relevance of drought in aseasonal tropical rainforests.</title>
        <authorList>
            <person name="Ng K.K.S."/>
            <person name="Kobayashi M.J."/>
            <person name="Fawcett J.A."/>
            <person name="Hatakeyama M."/>
            <person name="Paape T."/>
            <person name="Ng C.H."/>
            <person name="Ang C.C."/>
            <person name="Tnah L.H."/>
            <person name="Lee C.T."/>
            <person name="Nishiyama T."/>
            <person name="Sese J."/>
            <person name="O'Brien M.J."/>
            <person name="Copetti D."/>
            <person name="Mohd Noor M.I."/>
            <person name="Ong R.C."/>
            <person name="Putra M."/>
            <person name="Sireger I.Z."/>
            <person name="Indrioko S."/>
            <person name="Kosugi Y."/>
            <person name="Izuno A."/>
            <person name="Isagi Y."/>
            <person name="Lee S.L."/>
            <person name="Shimizu K.K."/>
        </authorList>
    </citation>
    <scope>NUCLEOTIDE SEQUENCE [LARGE SCALE GENOMIC DNA]</scope>
    <source>
        <strain evidence="1">214</strain>
    </source>
</reference>
<evidence type="ECO:0000313" key="2">
    <source>
        <dbReference type="Proteomes" id="UP001054252"/>
    </source>
</evidence>
<comment type="caution">
    <text evidence="1">The sequence shown here is derived from an EMBL/GenBank/DDBJ whole genome shotgun (WGS) entry which is preliminary data.</text>
</comment>
<keyword evidence="2" id="KW-1185">Reference proteome</keyword>
<evidence type="ECO:0000313" key="1">
    <source>
        <dbReference type="EMBL" id="GKV08905.1"/>
    </source>
</evidence>
<dbReference type="Proteomes" id="UP001054252">
    <property type="component" value="Unassembled WGS sequence"/>
</dbReference>
<name>A0AAV5JES9_9ROSI</name>
<gene>
    <name evidence="1" type="ORF">SLEP1_g20476</name>
</gene>
<accession>A0AAV5JES9</accession>
<dbReference type="EMBL" id="BPVZ01000029">
    <property type="protein sequence ID" value="GKV08905.1"/>
    <property type="molecule type" value="Genomic_DNA"/>
</dbReference>
<sequence>MKGSHKDSKLPVCGFSNYGIDAMKGSTQFRVLCRIGSHPPLEIILTSSPENN</sequence>
<organism evidence="1 2">
    <name type="scientific">Rubroshorea leprosula</name>
    <dbReference type="NCBI Taxonomy" id="152421"/>
    <lineage>
        <taxon>Eukaryota</taxon>
        <taxon>Viridiplantae</taxon>
        <taxon>Streptophyta</taxon>
        <taxon>Embryophyta</taxon>
        <taxon>Tracheophyta</taxon>
        <taxon>Spermatophyta</taxon>
        <taxon>Magnoliopsida</taxon>
        <taxon>eudicotyledons</taxon>
        <taxon>Gunneridae</taxon>
        <taxon>Pentapetalae</taxon>
        <taxon>rosids</taxon>
        <taxon>malvids</taxon>
        <taxon>Malvales</taxon>
        <taxon>Dipterocarpaceae</taxon>
        <taxon>Rubroshorea</taxon>
    </lineage>
</organism>
<proteinExistence type="predicted"/>
<dbReference type="AlphaFoldDB" id="A0AAV5JES9"/>